<reference evidence="2" key="1">
    <citation type="submission" date="2016-10" db="EMBL/GenBank/DDBJ databases">
        <authorList>
            <person name="Benchimol M."/>
            <person name="Almeida L.G."/>
            <person name="Vasconcelos A.T."/>
            <person name="Perreira-Neves A."/>
            <person name="Rosa I.A."/>
            <person name="Tasca T."/>
            <person name="Bogo M.R."/>
            <person name="de Souza W."/>
        </authorList>
    </citation>
    <scope>NUCLEOTIDE SEQUENCE [LARGE SCALE GENOMIC DNA]</scope>
    <source>
        <strain evidence="2">K</strain>
    </source>
</reference>
<feature type="compositionally biased region" description="Low complexity" evidence="1">
    <location>
        <begin position="281"/>
        <end position="291"/>
    </location>
</feature>
<proteinExistence type="predicted"/>
<dbReference type="AlphaFoldDB" id="A0A1J4KD00"/>
<feature type="compositionally biased region" description="Acidic residues" evidence="1">
    <location>
        <begin position="227"/>
        <end position="236"/>
    </location>
</feature>
<feature type="compositionally biased region" description="Acidic residues" evidence="1">
    <location>
        <begin position="270"/>
        <end position="280"/>
    </location>
</feature>
<gene>
    <name evidence="2" type="ORF">TRFO_22517</name>
</gene>
<feature type="region of interest" description="Disordered" evidence="1">
    <location>
        <begin position="213"/>
        <end position="321"/>
    </location>
</feature>
<comment type="caution">
    <text evidence="2">The sequence shown here is derived from an EMBL/GenBank/DDBJ whole genome shotgun (WGS) entry which is preliminary data.</text>
</comment>
<accession>A0A1J4KD00</accession>
<name>A0A1J4KD00_9EUKA</name>
<dbReference type="GeneID" id="94837303"/>
<sequence length="499" mass="55736">MAQRQGGRGGKRFQKGQRENSDIVIDYSRSDFAPDDVVNFLKNELHNENLNIIHQSTFHGFLCLSVSKEDGTSIIRLNGRSFNNVPLFIAQVAFGRLRENVKNVLEFIRAKIQSGNTIDLSNLREGNFPLNMNYFGDVIFTCFCAGVVARRDHLRIQKVNFDDNGLKNASALSYIKTYLPNIEEISLRNNPLDPNEKVLQNLKNSRIRIITDTKNSNNRKHIQSNDDNSDDDDDSSDGNNESNSDDNSEGYDDSENDSSDGYDQNNESDGGYENDYDNNNDESGNNNYSDNNDSDGYDQDDDEENNSSEDSPDSDDLRAGDDEYHQAAPSRNYRELDFTPAPSQIKNNHNAELTPFLDAYIDACRAPSGHDDLIDFYADDAVFSLTFLKASSGSPISLLFPDNRNILHGARAPQINGADKVVSFIREKFKGGFALEGAKYEISLVSGQFFAVTMSGTVAIEKDGATQEYGCTKSLVVIGVRRRLVIANEHMFLRIPTGH</sequence>
<evidence type="ECO:0000313" key="3">
    <source>
        <dbReference type="Proteomes" id="UP000179807"/>
    </source>
</evidence>
<dbReference type="RefSeq" id="XP_068361986.1">
    <property type="nucleotide sequence ID" value="XM_068502599.1"/>
</dbReference>
<dbReference type="Proteomes" id="UP000179807">
    <property type="component" value="Unassembled WGS sequence"/>
</dbReference>
<evidence type="ECO:0008006" key="4">
    <source>
        <dbReference type="Google" id="ProtNLM"/>
    </source>
</evidence>
<keyword evidence="3" id="KW-1185">Reference proteome</keyword>
<evidence type="ECO:0000256" key="1">
    <source>
        <dbReference type="SAM" id="MobiDB-lite"/>
    </source>
</evidence>
<dbReference type="VEuPathDB" id="TrichDB:TRFO_22517"/>
<protein>
    <recommendedName>
        <fullName evidence="4">NTF2 domain-containing protein</fullName>
    </recommendedName>
</protein>
<feature type="compositionally biased region" description="Acidic residues" evidence="1">
    <location>
        <begin position="292"/>
        <end position="314"/>
    </location>
</feature>
<organism evidence="2 3">
    <name type="scientific">Tritrichomonas foetus</name>
    <dbReference type="NCBI Taxonomy" id="1144522"/>
    <lineage>
        <taxon>Eukaryota</taxon>
        <taxon>Metamonada</taxon>
        <taxon>Parabasalia</taxon>
        <taxon>Tritrichomonadida</taxon>
        <taxon>Tritrichomonadidae</taxon>
        <taxon>Tritrichomonas</taxon>
    </lineage>
</organism>
<dbReference type="EMBL" id="MLAK01000656">
    <property type="protein sequence ID" value="OHT08850.1"/>
    <property type="molecule type" value="Genomic_DNA"/>
</dbReference>
<evidence type="ECO:0000313" key="2">
    <source>
        <dbReference type="EMBL" id="OHT08850.1"/>
    </source>
</evidence>
<feature type="compositionally biased region" description="Acidic residues" evidence="1">
    <location>
        <begin position="243"/>
        <end position="260"/>
    </location>
</feature>